<gene>
    <name evidence="4" type="ORF">C5467_21210</name>
</gene>
<dbReference type="GO" id="GO:0005737">
    <property type="term" value="C:cytoplasm"/>
    <property type="evidence" value="ECO:0007669"/>
    <property type="project" value="InterPro"/>
</dbReference>
<dbReference type="InterPro" id="IPR036384">
    <property type="entry name" value="Tus_sf"/>
</dbReference>
<dbReference type="InterPro" id="IPR008865">
    <property type="entry name" value="DNA_replication_term_site-bd"/>
</dbReference>
<evidence type="ECO:0000256" key="2">
    <source>
        <dbReference type="ARBA" id="ARBA00022705"/>
    </source>
</evidence>
<organism evidence="4 5">
    <name type="scientific">Photorhabdus khanii subsp. guanajuatensis</name>
    <dbReference type="NCBI Taxonomy" id="2100166"/>
    <lineage>
        <taxon>Bacteria</taxon>
        <taxon>Pseudomonadati</taxon>
        <taxon>Pseudomonadota</taxon>
        <taxon>Gammaproteobacteria</taxon>
        <taxon>Enterobacterales</taxon>
        <taxon>Morganellaceae</taxon>
        <taxon>Photorhabdus</taxon>
    </lineage>
</organism>
<dbReference type="EMBL" id="PUJY01000057">
    <property type="protein sequence ID" value="TDB47148.1"/>
    <property type="molecule type" value="Genomic_DNA"/>
</dbReference>
<dbReference type="Pfam" id="PF05472">
    <property type="entry name" value="Ter"/>
    <property type="match status" value="1"/>
</dbReference>
<evidence type="ECO:0000256" key="1">
    <source>
        <dbReference type="ARBA" id="ARBA00022490"/>
    </source>
</evidence>
<dbReference type="RefSeq" id="WP_132356045.1">
    <property type="nucleotide sequence ID" value="NZ_CAWOJO010000057.1"/>
</dbReference>
<keyword evidence="3" id="KW-0238">DNA-binding</keyword>
<keyword evidence="2" id="KW-0235">DNA replication</keyword>
<evidence type="ECO:0000256" key="3">
    <source>
        <dbReference type="ARBA" id="ARBA00023125"/>
    </source>
</evidence>
<sequence>MAKNFISEQFSAMCRDLTNLSSIIKRLPPRYAKVAAIPPTRKGMENERINNIVVTEQTGREALELAAHSYKDLHINPDYSQKSARRTVGVLWFSPSRVGLADEIAATVDRINAAKAGIEEFIISTYPTRQERFEALRVDCPGVMTLHLYRQIRCYSSGDIDSIRFTWQRKDSLKKPVKEELLQRIREELERSGADYQLPLEQLIQRIVSTPEPYLRERREVKVQPVANVMAAGVLKTVTAPMPLILLQDKDVELKMLRSFDASEQRKTRSDKAASEILGTFGGVTIESTRGYRVAQGNFPPALPRNRT</sequence>
<evidence type="ECO:0000313" key="5">
    <source>
        <dbReference type="Proteomes" id="UP000295598"/>
    </source>
</evidence>
<name>A0A4R4J176_9GAMM</name>
<dbReference type="SUPFAM" id="SSF56596">
    <property type="entry name" value="Replication terminator protein (Tus)"/>
    <property type="match status" value="1"/>
</dbReference>
<proteinExistence type="predicted"/>
<dbReference type="InterPro" id="IPR036381">
    <property type="entry name" value="Tus_dom1"/>
</dbReference>
<reference evidence="4 5" key="1">
    <citation type="journal article" date="2019" name="Int. J. Syst. Evol. Microbiol.">
        <title>Photorhabdus khanii subsp. guanajuatensis subsp. nov., isolated from Heterorhabditis atacamensis, and Photorhabdus luminescens subsp. mexicana subsp. nov., isolated from Heterorhabditis mexicana entomopathogenic nematodes.</title>
        <authorList>
            <person name="Machado R.A.R."/>
            <person name="Bruno P."/>
            <person name="Arce C.C.M."/>
            <person name="Liechti N."/>
            <person name="Kohler A."/>
            <person name="Bernal J."/>
            <person name="Bruggmann R."/>
            <person name="Turlings T.C.J."/>
        </authorList>
    </citation>
    <scope>NUCLEOTIDE SEQUENCE [LARGE SCALE GENOMIC DNA]</scope>
    <source>
        <strain evidence="4 5">MEX20-17</strain>
    </source>
</reference>
<accession>A0A4R4J176</accession>
<dbReference type="NCBIfam" id="NF002810">
    <property type="entry name" value="PRK02951.1-4"/>
    <property type="match status" value="1"/>
</dbReference>
<evidence type="ECO:0000313" key="4">
    <source>
        <dbReference type="EMBL" id="TDB47148.1"/>
    </source>
</evidence>
<dbReference type="GO" id="GO:0003677">
    <property type="term" value="F:DNA binding"/>
    <property type="evidence" value="ECO:0007669"/>
    <property type="project" value="UniProtKB-KW"/>
</dbReference>
<dbReference type="GO" id="GO:0006274">
    <property type="term" value="P:DNA replication termination"/>
    <property type="evidence" value="ECO:0007669"/>
    <property type="project" value="InterPro"/>
</dbReference>
<dbReference type="Gene3D" id="3.50.14.10">
    <property type="entry name" value="Replication terminator Tus, domain 1 superfamily/Replication terminator Tus"/>
    <property type="match status" value="1"/>
</dbReference>
<dbReference type="AlphaFoldDB" id="A0A4R4J176"/>
<keyword evidence="1" id="KW-0963">Cytoplasm</keyword>
<protein>
    <submittedName>
        <fullName evidence="4">DNA replication terminus site-binding protein</fullName>
    </submittedName>
</protein>
<dbReference type="Proteomes" id="UP000295598">
    <property type="component" value="Unassembled WGS sequence"/>
</dbReference>
<comment type="caution">
    <text evidence="4">The sequence shown here is derived from an EMBL/GenBank/DDBJ whole genome shotgun (WGS) entry which is preliminary data.</text>
</comment>